<reference evidence="1" key="1">
    <citation type="submission" date="2020-07" db="EMBL/GenBank/DDBJ databases">
        <title>Multicomponent nature underlies the extraordinary mechanical properties of spider dragline silk.</title>
        <authorList>
            <person name="Kono N."/>
            <person name="Nakamura H."/>
            <person name="Mori M."/>
            <person name="Yoshida Y."/>
            <person name="Ohtoshi R."/>
            <person name="Malay A.D."/>
            <person name="Moran D.A.P."/>
            <person name="Tomita M."/>
            <person name="Numata K."/>
            <person name="Arakawa K."/>
        </authorList>
    </citation>
    <scope>NUCLEOTIDE SEQUENCE</scope>
</reference>
<dbReference type="Proteomes" id="UP000887116">
    <property type="component" value="Unassembled WGS sequence"/>
</dbReference>
<dbReference type="AlphaFoldDB" id="A0A8X6GUZ8"/>
<name>A0A8X6GUZ8_TRICU</name>
<dbReference type="EMBL" id="BMAO01031327">
    <property type="protein sequence ID" value="GFQ74259.1"/>
    <property type="molecule type" value="Genomic_DNA"/>
</dbReference>
<protein>
    <submittedName>
        <fullName evidence="1">Uncharacterized protein</fullName>
    </submittedName>
</protein>
<keyword evidence="2" id="KW-1185">Reference proteome</keyword>
<evidence type="ECO:0000313" key="1">
    <source>
        <dbReference type="EMBL" id="GFQ74259.1"/>
    </source>
</evidence>
<proteinExistence type="predicted"/>
<organism evidence="1 2">
    <name type="scientific">Trichonephila clavata</name>
    <name type="common">Joro spider</name>
    <name type="synonym">Nephila clavata</name>
    <dbReference type="NCBI Taxonomy" id="2740835"/>
    <lineage>
        <taxon>Eukaryota</taxon>
        <taxon>Metazoa</taxon>
        <taxon>Ecdysozoa</taxon>
        <taxon>Arthropoda</taxon>
        <taxon>Chelicerata</taxon>
        <taxon>Arachnida</taxon>
        <taxon>Araneae</taxon>
        <taxon>Araneomorphae</taxon>
        <taxon>Entelegynae</taxon>
        <taxon>Araneoidea</taxon>
        <taxon>Nephilidae</taxon>
        <taxon>Trichonephila</taxon>
    </lineage>
</organism>
<comment type="caution">
    <text evidence="1">The sequence shown here is derived from an EMBL/GenBank/DDBJ whole genome shotgun (WGS) entry which is preliminary data.</text>
</comment>
<evidence type="ECO:0000313" key="2">
    <source>
        <dbReference type="Proteomes" id="UP000887116"/>
    </source>
</evidence>
<accession>A0A8X6GUZ8</accession>
<sequence length="106" mass="12436">MDCGSTFRNQPAPHCYKPLTRLVVRGRSHNGNKTRYPREREKRRIFLDYRPVAHVMPLRSAAAIRSLIRTACQLWVLVSPERSLKGHQMKQCHLFVRLSVRLADHF</sequence>
<gene>
    <name evidence="1" type="ORF">TNCT_344941</name>
</gene>